<dbReference type="SUPFAM" id="SSF51445">
    <property type="entry name" value="(Trans)glycosidases"/>
    <property type="match status" value="2"/>
</dbReference>
<feature type="non-terminal residue" evidence="7">
    <location>
        <position position="737"/>
    </location>
</feature>
<proteinExistence type="inferred from homology"/>
<dbReference type="VEuPathDB" id="FungiDB:SDRG_17163"/>
<dbReference type="EC" id="3.2.1.21" evidence="3"/>
<dbReference type="PANTHER" id="PTHR10353">
    <property type="entry name" value="GLYCOSYL HYDROLASE"/>
    <property type="match status" value="1"/>
</dbReference>
<name>T0QZ08_SAPDV</name>
<dbReference type="PANTHER" id="PTHR10353:SF36">
    <property type="entry name" value="LP05116P"/>
    <property type="match status" value="1"/>
</dbReference>
<dbReference type="Gene3D" id="3.20.20.80">
    <property type="entry name" value="Glycosidases"/>
    <property type="match status" value="2"/>
</dbReference>
<dbReference type="AlphaFoldDB" id="T0QZ08"/>
<dbReference type="RefSeq" id="XP_008621622.1">
    <property type="nucleotide sequence ID" value="XM_008623400.1"/>
</dbReference>
<accession>T0QZ08</accession>
<evidence type="ECO:0000313" key="7">
    <source>
        <dbReference type="EMBL" id="EQC24958.1"/>
    </source>
</evidence>
<dbReference type="STRING" id="1156394.T0QZ08"/>
<dbReference type="OMA" id="HGSNDFY"/>
<dbReference type="InterPro" id="IPR001360">
    <property type="entry name" value="Glyco_hydro_1"/>
</dbReference>
<dbReference type="eggNOG" id="KOG0626">
    <property type="taxonomic scope" value="Eukaryota"/>
</dbReference>
<evidence type="ECO:0000313" key="8">
    <source>
        <dbReference type="Proteomes" id="UP000030762"/>
    </source>
</evidence>
<evidence type="ECO:0000256" key="2">
    <source>
        <dbReference type="ARBA" id="ARBA00010838"/>
    </source>
</evidence>
<dbReference type="GO" id="GO:0008422">
    <property type="term" value="F:beta-glucosidase activity"/>
    <property type="evidence" value="ECO:0007669"/>
    <property type="project" value="UniProtKB-EC"/>
</dbReference>
<dbReference type="Pfam" id="PF00232">
    <property type="entry name" value="Glyco_hydro_1"/>
    <property type="match status" value="1"/>
</dbReference>
<dbReference type="InParanoid" id="T0QZ08"/>
<dbReference type="InterPro" id="IPR033132">
    <property type="entry name" value="GH_1_N_CS"/>
</dbReference>
<dbReference type="GO" id="GO:0016052">
    <property type="term" value="P:carbohydrate catabolic process"/>
    <property type="evidence" value="ECO:0007669"/>
    <property type="project" value="UniProtKB-ARBA"/>
</dbReference>
<keyword evidence="5" id="KW-0326">Glycosidase</keyword>
<protein>
    <recommendedName>
        <fullName evidence="3">beta-glucosidase</fullName>
        <ecNumber evidence="3">3.2.1.21</ecNumber>
    </recommendedName>
</protein>
<dbReference type="FunFam" id="3.20.20.80:FF:000011">
    <property type="entry name" value="Cytosolic beta-glucosidase"/>
    <property type="match status" value="1"/>
</dbReference>
<comment type="catalytic activity">
    <reaction evidence="1">
        <text>Hydrolysis of terminal, non-reducing beta-D-glucosyl residues with release of beta-D-glucose.</text>
        <dbReference type="EC" id="3.2.1.21"/>
    </reaction>
</comment>
<dbReference type="PROSITE" id="PS00653">
    <property type="entry name" value="GLYCOSYL_HYDROL_F1_2"/>
    <property type="match status" value="1"/>
</dbReference>
<sequence length="737" mass="83220">MTTLQFPEGFMWGTATASYQIEGAADEGGRGLSIWDAFSKTPGKVLQGHTGDKAVDHYHLYKEDVQLMANMGLKHYRLSISWPRILPTGRTDHINEEGIAFYNNLIDELLAHGIQPIATLYHWDLPLALQTEFDGLLGGKVLIDAFTAYARLCFERFGDRVKQWLTLNEPWCSTMLGHGSGDMAPGRKHKCKTEVYTAGHNLLLCHAHAVNVYRTEFQETQGGQIAITLNCDWREPKPSDDPVEQAQNADAAERHLLFDLGWFADPVYFGDYPEVMKTRLGDRLPRFTPEESALLKGSSDFFGLNHYGTAYVEPSDAYLANEPCGHEGVIWEDVGTKQTSDDAWLRTDMGWNAVPWGFRKLLMWIQARYAPVGGIIVTENGCAVADDDQAVAAKDYFRVNFYRGYLAEMHKAITEFNVDVRGYYAWSFIDNYEWAFGYTKRFGLHWVNYETMERMPKASAIWFGHLLAHGITPIVTLYHWDLPLALQTELDGYLGGKPVIDAFTAYARLCFERFGDRVKQWITINEPWVISLLGFGIGVLAPGRKHNGKTEPYIAGHNLLLWHAHAVNVYRTEFQETQNGQIGMTFNCDWRAPKPTENPVEQAQNADAAERAVLFDLGWFADPIYFGDYPEVMKTRLGDRLPRFTPEESALLKGSNDFFGLNHYSTAYVEPSDAFLANEVCGSDGIIFDDAGVKMSADDAWPRTDVGWNVVPWGFRKLLVWIQARYAPAGGIIVTEN</sequence>
<gene>
    <name evidence="7" type="ORF">SDRG_17163</name>
</gene>
<evidence type="ECO:0000256" key="1">
    <source>
        <dbReference type="ARBA" id="ARBA00000448"/>
    </source>
</evidence>
<organism evidence="7 8">
    <name type="scientific">Saprolegnia diclina (strain VS20)</name>
    <dbReference type="NCBI Taxonomy" id="1156394"/>
    <lineage>
        <taxon>Eukaryota</taxon>
        <taxon>Sar</taxon>
        <taxon>Stramenopiles</taxon>
        <taxon>Oomycota</taxon>
        <taxon>Saprolegniomycetes</taxon>
        <taxon>Saprolegniales</taxon>
        <taxon>Saprolegniaceae</taxon>
        <taxon>Saprolegnia</taxon>
    </lineage>
</organism>
<dbReference type="EMBL" id="JH767336">
    <property type="protein sequence ID" value="EQC24958.1"/>
    <property type="molecule type" value="Genomic_DNA"/>
</dbReference>
<dbReference type="Proteomes" id="UP000030762">
    <property type="component" value="Unassembled WGS sequence"/>
</dbReference>
<comment type="similarity">
    <text evidence="2 6">Belongs to the glycosyl hydrolase 1 family.</text>
</comment>
<keyword evidence="4" id="KW-0378">Hydrolase</keyword>
<evidence type="ECO:0000256" key="5">
    <source>
        <dbReference type="ARBA" id="ARBA00023295"/>
    </source>
</evidence>
<evidence type="ECO:0000256" key="6">
    <source>
        <dbReference type="RuleBase" id="RU003690"/>
    </source>
</evidence>
<evidence type="ECO:0000256" key="3">
    <source>
        <dbReference type="ARBA" id="ARBA00012744"/>
    </source>
</evidence>
<reference evidence="7 8" key="1">
    <citation type="submission" date="2012-04" db="EMBL/GenBank/DDBJ databases">
        <title>The Genome Sequence of Saprolegnia declina VS20.</title>
        <authorList>
            <consortium name="The Broad Institute Genome Sequencing Platform"/>
            <person name="Russ C."/>
            <person name="Nusbaum C."/>
            <person name="Tyler B."/>
            <person name="van West P."/>
            <person name="Dieguez-Uribeondo J."/>
            <person name="de Bruijn I."/>
            <person name="Tripathy S."/>
            <person name="Jiang R."/>
            <person name="Young S.K."/>
            <person name="Zeng Q."/>
            <person name="Gargeya S."/>
            <person name="Fitzgerald M."/>
            <person name="Haas B."/>
            <person name="Abouelleil A."/>
            <person name="Alvarado L."/>
            <person name="Arachchi H.M."/>
            <person name="Berlin A."/>
            <person name="Chapman S.B."/>
            <person name="Goldberg J."/>
            <person name="Griggs A."/>
            <person name="Gujja S."/>
            <person name="Hansen M."/>
            <person name="Howarth C."/>
            <person name="Imamovic A."/>
            <person name="Larimer J."/>
            <person name="McCowen C."/>
            <person name="Montmayeur A."/>
            <person name="Murphy C."/>
            <person name="Neiman D."/>
            <person name="Pearson M."/>
            <person name="Priest M."/>
            <person name="Roberts A."/>
            <person name="Saif S."/>
            <person name="Shea T."/>
            <person name="Sisk P."/>
            <person name="Sykes S."/>
            <person name="Wortman J."/>
            <person name="Nusbaum C."/>
            <person name="Birren B."/>
        </authorList>
    </citation>
    <scope>NUCLEOTIDE SEQUENCE [LARGE SCALE GENOMIC DNA]</scope>
    <source>
        <strain evidence="7 8">VS20</strain>
    </source>
</reference>
<dbReference type="OrthoDB" id="65569at2759"/>
<dbReference type="PRINTS" id="PR00131">
    <property type="entry name" value="GLHYDRLASE1"/>
</dbReference>
<dbReference type="InterPro" id="IPR017853">
    <property type="entry name" value="GH"/>
</dbReference>
<evidence type="ECO:0000256" key="4">
    <source>
        <dbReference type="ARBA" id="ARBA00022801"/>
    </source>
</evidence>
<dbReference type="GeneID" id="19957890"/>
<keyword evidence="8" id="KW-1185">Reference proteome</keyword>